<evidence type="ECO:0000256" key="2">
    <source>
        <dbReference type="ARBA" id="ARBA00022515"/>
    </source>
</evidence>
<keyword evidence="4 13" id="KW-0547">Nucleotide-binding</keyword>
<evidence type="ECO:0000256" key="6">
    <source>
        <dbReference type="ARBA" id="ARBA00022806"/>
    </source>
</evidence>
<dbReference type="AlphaFoldDB" id="A0A401FQD6"/>
<evidence type="ECO:0000256" key="4">
    <source>
        <dbReference type="ARBA" id="ARBA00022741"/>
    </source>
</evidence>
<keyword evidence="3 13" id="KW-0235">DNA replication</keyword>
<comment type="caution">
    <text evidence="15">The sequence shown here is derived from an EMBL/GenBank/DDBJ whole genome shotgun (WGS) entry which is preliminary data.</text>
</comment>
<dbReference type="EMBL" id="BEXT01000001">
    <property type="protein sequence ID" value="GBC59075.1"/>
    <property type="molecule type" value="Genomic_DNA"/>
</dbReference>
<dbReference type="GO" id="GO:0003677">
    <property type="term" value="F:DNA binding"/>
    <property type="evidence" value="ECO:0007669"/>
    <property type="project" value="UniProtKB-UniRule"/>
</dbReference>
<protein>
    <recommendedName>
        <fullName evidence="12 13">Replicative DNA helicase</fullName>
        <ecNumber evidence="12 13">5.6.2.3</ecNumber>
    </recommendedName>
</protein>
<gene>
    <name evidence="15" type="ORF">DENIS_0005</name>
</gene>
<dbReference type="InterPro" id="IPR016136">
    <property type="entry name" value="DNA_helicase_N/primase_C"/>
</dbReference>
<dbReference type="GO" id="GO:0016887">
    <property type="term" value="F:ATP hydrolysis activity"/>
    <property type="evidence" value="ECO:0007669"/>
    <property type="project" value="RHEA"/>
</dbReference>
<dbReference type="Pfam" id="PF03796">
    <property type="entry name" value="DnaB_C"/>
    <property type="match status" value="1"/>
</dbReference>
<dbReference type="InterPro" id="IPR007694">
    <property type="entry name" value="DNA_helicase_DnaB-like_C"/>
</dbReference>
<name>A0A401FQD6_9BACT</name>
<dbReference type="EC" id="5.6.2.3" evidence="12 13"/>
<dbReference type="GO" id="GO:0006269">
    <property type="term" value="P:DNA replication, synthesis of primer"/>
    <property type="evidence" value="ECO:0007669"/>
    <property type="project" value="UniProtKB-UniRule"/>
</dbReference>
<evidence type="ECO:0000256" key="13">
    <source>
        <dbReference type="RuleBase" id="RU362085"/>
    </source>
</evidence>
<dbReference type="NCBIfam" id="NF004384">
    <property type="entry name" value="PRK05748.1"/>
    <property type="match status" value="1"/>
</dbReference>
<proteinExistence type="inferred from homology"/>
<dbReference type="InterPro" id="IPR036185">
    <property type="entry name" value="DNA_heli_DnaB-like_N_sf"/>
</dbReference>
<dbReference type="FunFam" id="1.10.860.10:FF:000001">
    <property type="entry name" value="Replicative DNA helicase"/>
    <property type="match status" value="1"/>
</dbReference>
<dbReference type="GO" id="GO:1990077">
    <property type="term" value="C:primosome complex"/>
    <property type="evidence" value="ECO:0007669"/>
    <property type="project" value="UniProtKB-UniRule"/>
</dbReference>
<evidence type="ECO:0000256" key="3">
    <source>
        <dbReference type="ARBA" id="ARBA00022705"/>
    </source>
</evidence>
<dbReference type="InterPro" id="IPR007693">
    <property type="entry name" value="DNA_helicase_DnaB-like_N"/>
</dbReference>
<dbReference type="CDD" id="cd00984">
    <property type="entry name" value="DnaB_C"/>
    <property type="match status" value="1"/>
</dbReference>
<dbReference type="SMART" id="SM00382">
    <property type="entry name" value="AAA"/>
    <property type="match status" value="1"/>
</dbReference>
<keyword evidence="7 13" id="KW-0067">ATP-binding</keyword>
<evidence type="ECO:0000256" key="11">
    <source>
        <dbReference type="ARBA" id="ARBA00048954"/>
    </source>
</evidence>
<comment type="similarity">
    <text evidence="1 13">Belongs to the helicase family. DnaB subfamily.</text>
</comment>
<dbReference type="GO" id="GO:0042802">
    <property type="term" value="F:identical protein binding"/>
    <property type="evidence" value="ECO:0007669"/>
    <property type="project" value="UniProtKB-ARBA"/>
</dbReference>
<keyword evidence="9" id="KW-0413">Isomerase</keyword>
<evidence type="ECO:0000256" key="12">
    <source>
        <dbReference type="NCBIfam" id="TIGR00665"/>
    </source>
</evidence>
<keyword evidence="16" id="KW-1185">Reference proteome</keyword>
<dbReference type="Pfam" id="PF00772">
    <property type="entry name" value="DnaB"/>
    <property type="match status" value="1"/>
</dbReference>
<comment type="function">
    <text evidence="10 13">The main replicative DNA helicase, it participates in initiation and elongation during chromosome replication. Travels ahead of the DNA replisome, separating dsDNA into templates for DNA synthesis. A processive ATP-dependent 5'-3' DNA helicase it has DNA-dependent ATPase activity.</text>
</comment>
<dbReference type="GO" id="GO:0043139">
    <property type="term" value="F:5'-3' DNA helicase activity"/>
    <property type="evidence" value="ECO:0007669"/>
    <property type="project" value="UniProtKB-EC"/>
</dbReference>
<dbReference type="Gene3D" id="3.40.50.300">
    <property type="entry name" value="P-loop containing nucleotide triphosphate hydrolases"/>
    <property type="match status" value="1"/>
</dbReference>
<comment type="catalytic activity">
    <reaction evidence="11 13">
        <text>ATP + H2O = ADP + phosphate + H(+)</text>
        <dbReference type="Rhea" id="RHEA:13065"/>
        <dbReference type="ChEBI" id="CHEBI:15377"/>
        <dbReference type="ChEBI" id="CHEBI:15378"/>
        <dbReference type="ChEBI" id="CHEBI:30616"/>
        <dbReference type="ChEBI" id="CHEBI:43474"/>
        <dbReference type="ChEBI" id="CHEBI:456216"/>
        <dbReference type="EC" id="5.6.2.3"/>
    </reaction>
</comment>
<evidence type="ECO:0000256" key="8">
    <source>
        <dbReference type="ARBA" id="ARBA00023125"/>
    </source>
</evidence>
<evidence type="ECO:0000313" key="16">
    <source>
        <dbReference type="Proteomes" id="UP000288096"/>
    </source>
</evidence>
<dbReference type="FunFam" id="3.40.50.300:FF:000076">
    <property type="entry name" value="Replicative DNA helicase"/>
    <property type="match status" value="1"/>
</dbReference>
<dbReference type="InterPro" id="IPR027417">
    <property type="entry name" value="P-loop_NTPase"/>
</dbReference>
<sequence>MSPRHSQQESKDLSLYKLPPRNIEAEESLISAILLDNRTLIEIIEILTPEHFYTPSHQKIFSAITELFKRSEPVDLITLTNLLTDQGEMESISGENYRGIAYLSWLADAAPRAVNAPYYARIVRDKASLRRLIEKANEITQRCYEEQGDVEEVINFAESAVFEISEDKINPSFYPISQIIETNIDALEERQGNKSLITGVPTGFTQLDRLTAGLQPSDLIILAARPSMGKTALALNLARNAAVEGDVPVGVFSLEMSKEQLSMRMLCAEARVDSSRLRSGFFSRDDWDALTEAAGVLSEAPIFIDDSADVSAIEIRAKSRRLKMEKNLGLVIIDYMQLMKGRSSAERRDLEISEISRSLKALAKELSIPVIALSQLNRKLEERADKRPMLSDLRESGSIEQDADVVAFIYRDEVYNKDENNPNRGKAEVILGKQRNGPIGTAHLSFLNMYTRFENPAPDDMMSDGPP</sequence>
<dbReference type="NCBIfam" id="TIGR00665">
    <property type="entry name" value="DnaB"/>
    <property type="match status" value="1"/>
</dbReference>
<evidence type="ECO:0000256" key="5">
    <source>
        <dbReference type="ARBA" id="ARBA00022801"/>
    </source>
</evidence>
<dbReference type="OrthoDB" id="9773982at2"/>
<dbReference type="InterPro" id="IPR003593">
    <property type="entry name" value="AAA+_ATPase"/>
</dbReference>
<dbReference type="InterPro" id="IPR007692">
    <property type="entry name" value="DNA_helicase_DnaB"/>
</dbReference>
<dbReference type="PANTHER" id="PTHR30153">
    <property type="entry name" value="REPLICATIVE DNA HELICASE DNAB"/>
    <property type="match status" value="1"/>
</dbReference>
<dbReference type="RefSeq" id="WP_124326619.1">
    <property type="nucleotide sequence ID" value="NZ_BEXT01000001.1"/>
</dbReference>
<dbReference type="Proteomes" id="UP000288096">
    <property type="component" value="Unassembled WGS sequence"/>
</dbReference>
<dbReference type="SUPFAM" id="SSF52540">
    <property type="entry name" value="P-loop containing nucleoside triphosphate hydrolases"/>
    <property type="match status" value="1"/>
</dbReference>
<reference evidence="16" key="2">
    <citation type="submission" date="2019-01" db="EMBL/GenBank/DDBJ databases">
        <title>Genome sequence of Desulfonema ishimotonii strain Tokyo 01.</title>
        <authorList>
            <person name="Fukui M."/>
        </authorList>
    </citation>
    <scope>NUCLEOTIDE SEQUENCE [LARGE SCALE GENOMIC DNA]</scope>
    <source>
        <strain evidence="16">Tokyo 01</strain>
    </source>
</reference>
<dbReference type="PANTHER" id="PTHR30153:SF2">
    <property type="entry name" value="REPLICATIVE DNA HELICASE"/>
    <property type="match status" value="1"/>
</dbReference>
<evidence type="ECO:0000256" key="10">
    <source>
        <dbReference type="ARBA" id="ARBA00044932"/>
    </source>
</evidence>
<accession>A0A401FQD6</accession>
<dbReference type="GO" id="GO:0005524">
    <property type="term" value="F:ATP binding"/>
    <property type="evidence" value="ECO:0007669"/>
    <property type="project" value="UniProtKB-UniRule"/>
</dbReference>
<evidence type="ECO:0000256" key="7">
    <source>
        <dbReference type="ARBA" id="ARBA00022840"/>
    </source>
</evidence>
<keyword evidence="5 13" id="KW-0378">Hydrolase</keyword>
<dbReference type="GO" id="GO:0005829">
    <property type="term" value="C:cytosol"/>
    <property type="evidence" value="ECO:0007669"/>
    <property type="project" value="TreeGrafter"/>
</dbReference>
<keyword evidence="6 13" id="KW-0347">Helicase</keyword>
<reference evidence="16" key="1">
    <citation type="submission" date="2017-11" db="EMBL/GenBank/DDBJ databases">
        <authorList>
            <person name="Watanabe M."/>
            <person name="Kojima H."/>
        </authorList>
    </citation>
    <scope>NUCLEOTIDE SEQUENCE [LARGE SCALE GENOMIC DNA]</scope>
    <source>
        <strain evidence="16">Tokyo 01</strain>
    </source>
</reference>
<keyword evidence="8 13" id="KW-0238">DNA-binding</keyword>
<dbReference type="SUPFAM" id="SSF48024">
    <property type="entry name" value="N-terminal domain of DnaB helicase"/>
    <property type="match status" value="1"/>
</dbReference>
<dbReference type="PROSITE" id="PS51199">
    <property type="entry name" value="SF4_HELICASE"/>
    <property type="match status" value="1"/>
</dbReference>
<keyword evidence="2 13" id="KW-0639">Primosome</keyword>
<feature type="domain" description="SF4 helicase" evidence="14">
    <location>
        <begin position="193"/>
        <end position="460"/>
    </location>
</feature>
<dbReference type="Gene3D" id="1.10.860.10">
    <property type="entry name" value="DNAb Helicase, Chain A"/>
    <property type="match status" value="1"/>
</dbReference>
<evidence type="ECO:0000256" key="1">
    <source>
        <dbReference type="ARBA" id="ARBA00008428"/>
    </source>
</evidence>
<evidence type="ECO:0000259" key="14">
    <source>
        <dbReference type="PROSITE" id="PS51199"/>
    </source>
</evidence>
<organism evidence="15 16">
    <name type="scientific">Desulfonema ishimotonii</name>
    <dbReference type="NCBI Taxonomy" id="45657"/>
    <lineage>
        <taxon>Bacteria</taxon>
        <taxon>Pseudomonadati</taxon>
        <taxon>Thermodesulfobacteriota</taxon>
        <taxon>Desulfobacteria</taxon>
        <taxon>Desulfobacterales</taxon>
        <taxon>Desulfococcaceae</taxon>
        <taxon>Desulfonema</taxon>
    </lineage>
</organism>
<evidence type="ECO:0000256" key="9">
    <source>
        <dbReference type="ARBA" id="ARBA00023235"/>
    </source>
</evidence>
<evidence type="ECO:0000313" key="15">
    <source>
        <dbReference type="EMBL" id="GBC59075.1"/>
    </source>
</evidence>